<accession>A0ACB9CN54</accession>
<dbReference type="EMBL" id="CM042050">
    <property type="protein sequence ID" value="KAI3735666.1"/>
    <property type="molecule type" value="Genomic_DNA"/>
</dbReference>
<reference evidence="2" key="1">
    <citation type="journal article" date="2022" name="Mol. Ecol. Resour.">
        <title>The genomes of chicory, endive, great burdock and yacon provide insights into Asteraceae palaeo-polyploidization history and plant inulin production.</title>
        <authorList>
            <person name="Fan W."/>
            <person name="Wang S."/>
            <person name="Wang H."/>
            <person name="Wang A."/>
            <person name="Jiang F."/>
            <person name="Liu H."/>
            <person name="Zhao H."/>
            <person name="Xu D."/>
            <person name="Zhang Y."/>
        </authorList>
    </citation>
    <scope>NUCLEOTIDE SEQUENCE [LARGE SCALE GENOMIC DNA]</scope>
    <source>
        <strain evidence="2">cv. Niubang</strain>
    </source>
</reference>
<gene>
    <name evidence="1" type="ORF">L6452_15174</name>
</gene>
<reference evidence="1 2" key="2">
    <citation type="journal article" date="2022" name="Mol. Ecol. Resour.">
        <title>The genomes of chicory, endive, great burdock and yacon provide insights into Asteraceae paleo-polyploidization history and plant inulin production.</title>
        <authorList>
            <person name="Fan W."/>
            <person name="Wang S."/>
            <person name="Wang H."/>
            <person name="Wang A."/>
            <person name="Jiang F."/>
            <person name="Liu H."/>
            <person name="Zhao H."/>
            <person name="Xu D."/>
            <person name="Zhang Y."/>
        </authorList>
    </citation>
    <scope>NUCLEOTIDE SEQUENCE [LARGE SCALE GENOMIC DNA]</scope>
    <source>
        <strain evidence="2">cv. Niubang</strain>
    </source>
</reference>
<dbReference type="Proteomes" id="UP001055879">
    <property type="component" value="Linkage Group LG04"/>
</dbReference>
<evidence type="ECO:0000313" key="2">
    <source>
        <dbReference type="Proteomes" id="UP001055879"/>
    </source>
</evidence>
<sequence length="1188" mass="131425">MAQSSIVASKNVRFAITEVEITKCNHLGRLDFKADKYPHLVEAADFLKQSCIAYAITVDPKPSKTLLQQFWFTADATELTNKKGERVPAISFSTDLGPGSMTALSLRKSLRFPDKPKSGFDALPTDAELISFLDAMGYCWENKPRSSIPNKKLTKILKAQMPSQLNFIFSHIIQCMSGKSGSLDQASKIQLQMAYSVIADQNFDYATAIFEDLRSILEKPERDPKISYVRFICTYIKFLYPNTYPTKDDGTFARIGQRSLEVKPLANEVSISLIRSRLSPHSSFSATTQTVPSSAIPVATTTSKRPSAGPIGSSKKAKKTKESTPSSTIPEEASQQATLDAFVGLSSTTPAVTQPAVSAISIAVTPSVTPPTISFAEINPNLTSIPINLPSPSLVSEPATASLPIGPEHQTFEESLQFYKMFDTSGKPIILNTSFPISPNKPISELISFSGPSLASVDTHVNNLGEKVDALTNTINNTTSAVNQAGEELKRLTATCSSKAENSKLSAVEEQVVQLRESSQLFQGRFESLTTEIRDLSSKVDLCTSLLQQLLQKVSETAPALPPSFTEDDRTNLNIAVEFIHDATCDIPAVEERVTCLEADIQVLKASTATPAVEQPPTTDNDKVGEKAEETSIAAAGEAKTSKKPPSQSEGEKAKEPSSSIHSLLFEDDEEEDDEEEDDLDLVDQEKDQPSDDDDDDEEDQSMWFSKPNVSSGTTSQEVVKAGVRGDTSSSAPSQSKDKQPIAEECLRTGSQSEGEHPSQFSPLLKGSELQIIPAAIAEDIIPISIAEIDDEEEEDSLVHPGRPSKPSHGAEEVMKKRAEMITQLESKRLKVPLQTSFSELDFLTKAEREESAKAEKLIAECRRDAQLALKIQSSQVKDKKLKRKPVEVQAALLKEIEEERSKEQEINDKSIEWCKQKMDYRSDLLPISAVTISGRKKKDQLSVTMEITREDGTQKAMYVSKLEGFGFTEWIEFWDALKKSKSTYRGYVEGLLKALINRVTSVLNLPSPIPPNPKKLKRKIGSSSSEEVAIIRNETSIKFSRDALFGPPPDLSVLDLSMPPGGPFQAGQVIDHPYGIFFRDDDEELRFQRVSEIPICPLNHLKDLLCLWCDFFPAAEKIKEIISQESLERRQKGEEIPEQVSRQQMFIAESKTKLLNNEKSTSDLMRISVKQRQLYQYAKEQEKKLQR</sequence>
<comment type="caution">
    <text evidence="1">The sequence shown here is derived from an EMBL/GenBank/DDBJ whole genome shotgun (WGS) entry which is preliminary data.</text>
</comment>
<evidence type="ECO:0000313" key="1">
    <source>
        <dbReference type="EMBL" id="KAI3735666.1"/>
    </source>
</evidence>
<keyword evidence="2" id="KW-1185">Reference proteome</keyword>
<proteinExistence type="predicted"/>
<name>A0ACB9CN54_ARCLA</name>
<protein>
    <submittedName>
        <fullName evidence="1">Uncharacterized protein</fullName>
    </submittedName>
</protein>
<organism evidence="1 2">
    <name type="scientific">Arctium lappa</name>
    <name type="common">Greater burdock</name>
    <name type="synonym">Lappa major</name>
    <dbReference type="NCBI Taxonomy" id="4217"/>
    <lineage>
        <taxon>Eukaryota</taxon>
        <taxon>Viridiplantae</taxon>
        <taxon>Streptophyta</taxon>
        <taxon>Embryophyta</taxon>
        <taxon>Tracheophyta</taxon>
        <taxon>Spermatophyta</taxon>
        <taxon>Magnoliopsida</taxon>
        <taxon>eudicotyledons</taxon>
        <taxon>Gunneridae</taxon>
        <taxon>Pentapetalae</taxon>
        <taxon>asterids</taxon>
        <taxon>campanulids</taxon>
        <taxon>Asterales</taxon>
        <taxon>Asteraceae</taxon>
        <taxon>Carduoideae</taxon>
        <taxon>Cardueae</taxon>
        <taxon>Arctiinae</taxon>
        <taxon>Arctium</taxon>
    </lineage>
</organism>